<name>A0ACC3YKV0_COLTU</name>
<organism evidence="1 2">
    <name type="scientific">Colletotrichum truncatum</name>
    <name type="common">Anthracnose fungus</name>
    <name type="synonym">Colletotrichum capsici</name>
    <dbReference type="NCBI Taxonomy" id="5467"/>
    <lineage>
        <taxon>Eukaryota</taxon>
        <taxon>Fungi</taxon>
        <taxon>Dikarya</taxon>
        <taxon>Ascomycota</taxon>
        <taxon>Pezizomycotina</taxon>
        <taxon>Sordariomycetes</taxon>
        <taxon>Hypocreomycetidae</taxon>
        <taxon>Glomerellales</taxon>
        <taxon>Glomerellaceae</taxon>
        <taxon>Colletotrichum</taxon>
        <taxon>Colletotrichum truncatum species complex</taxon>
    </lineage>
</organism>
<evidence type="ECO:0000313" key="1">
    <source>
        <dbReference type="EMBL" id="KAL0932346.1"/>
    </source>
</evidence>
<reference evidence="1 2" key="1">
    <citation type="journal article" date="2020" name="Phytopathology">
        <title>Genome Sequence Resources of Colletotrichum truncatum, C. plurivorum, C. musicola, and C. sojae: Four Species Pathogenic to Soybean (Glycine max).</title>
        <authorList>
            <person name="Rogerio F."/>
            <person name="Boufleur T.R."/>
            <person name="Ciampi-Guillardi M."/>
            <person name="Sukno S.A."/>
            <person name="Thon M.R."/>
            <person name="Massola Junior N.S."/>
            <person name="Baroncelli R."/>
        </authorList>
    </citation>
    <scope>NUCLEOTIDE SEQUENCE [LARGE SCALE GENOMIC DNA]</scope>
    <source>
        <strain evidence="1 2">CMES1059</strain>
    </source>
</reference>
<evidence type="ECO:0000313" key="2">
    <source>
        <dbReference type="Proteomes" id="UP000805649"/>
    </source>
</evidence>
<accession>A0ACC3YKV0</accession>
<keyword evidence="2" id="KW-1185">Reference proteome</keyword>
<gene>
    <name evidence="1" type="ORF">CTRU02_213299</name>
</gene>
<dbReference type="EMBL" id="VUJX02000009">
    <property type="protein sequence ID" value="KAL0932346.1"/>
    <property type="molecule type" value="Genomic_DNA"/>
</dbReference>
<comment type="caution">
    <text evidence="1">The sequence shown here is derived from an EMBL/GenBank/DDBJ whole genome shotgun (WGS) entry which is preliminary data.</text>
</comment>
<sequence length="183" mass="20238">MQQYKYAFTTQSWDVHQFLCSWIGVTPHNGQFLIRHCWLGNVDMVQRLLDAGADPDGSVWDREVPLAVAARACHEDVVDILLRHGANPSSSEYMLGYPLMAAAAGGSLAIVRKLLDHGAIADLKEPSTIYYAVLNEHTEMVNLLFESFAPMEPETINWPLEVALERGLESMVDVLKGLGATVV</sequence>
<proteinExistence type="predicted"/>
<protein>
    <submittedName>
        <fullName evidence="1">Ankyrin repeat domain-containing protein 17</fullName>
    </submittedName>
</protein>
<dbReference type="Proteomes" id="UP000805649">
    <property type="component" value="Unassembled WGS sequence"/>
</dbReference>